<reference evidence="2" key="1">
    <citation type="journal article" date="2019" name="Int. J. Syst. Evol. Microbiol.">
        <title>The Global Catalogue of Microorganisms (GCM) 10K type strain sequencing project: providing services to taxonomists for standard genome sequencing and annotation.</title>
        <authorList>
            <consortium name="The Broad Institute Genomics Platform"/>
            <consortium name="The Broad Institute Genome Sequencing Center for Infectious Disease"/>
            <person name="Wu L."/>
            <person name="Ma J."/>
        </authorList>
    </citation>
    <scope>NUCLEOTIDE SEQUENCE [LARGE SCALE GENOMIC DNA]</scope>
    <source>
        <strain evidence="2">JCM 17975</strain>
    </source>
</reference>
<gene>
    <name evidence="1" type="ORF">GCM10023198_44400</name>
</gene>
<evidence type="ECO:0000313" key="1">
    <source>
        <dbReference type="EMBL" id="GAA4716020.1"/>
    </source>
</evidence>
<name>A0ABP8XVF6_9MICO</name>
<evidence type="ECO:0000313" key="2">
    <source>
        <dbReference type="Proteomes" id="UP001500843"/>
    </source>
</evidence>
<accession>A0ABP8XVF6</accession>
<keyword evidence="2" id="KW-1185">Reference proteome</keyword>
<sequence>MTIYSHHPQRGKVQILATFRGQSGLTSSTVTSVESVDLAEPIVEALNRVSASATIPVSFWDTRHGPVGRFPADHIAALTDPVARQHLLVGAHSLWYVMTTWLLHSALTDLDAALEAAPPPVRTAIEAELETEATWLRSGLAEEWEGAEPPARDDERRIWEHEEPFVYAAEYGLGDRDRMYLDRHEASFTDAERQQAVDDLRMMLDVYKQRSPRADVALGLDGFDFFVEPIDGDPLAEDRFYLEIGPLLSEDDAGQGRWGISLGRWVTDEVDEEGYPIGSTGTTFLDAGFSESPAPTEIAKLLEVTHDQVASWTTAVVGDPLEGTGLVVTDRVGN</sequence>
<protein>
    <submittedName>
        <fullName evidence="1">Uncharacterized protein</fullName>
    </submittedName>
</protein>
<comment type="caution">
    <text evidence="1">The sequence shown here is derived from an EMBL/GenBank/DDBJ whole genome shotgun (WGS) entry which is preliminary data.</text>
</comment>
<dbReference type="EMBL" id="BAABHM010000022">
    <property type="protein sequence ID" value="GAA4716020.1"/>
    <property type="molecule type" value="Genomic_DNA"/>
</dbReference>
<organism evidence="1 2">
    <name type="scientific">Promicromonospora umidemergens</name>
    <dbReference type="NCBI Taxonomy" id="629679"/>
    <lineage>
        <taxon>Bacteria</taxon>
        <taxon>Bacillati</taxon>
        <taxon>Actinomycetota</taxon>
        <taxon>Actinomycetes</taxon>
        <taxon>Micrococcales</taxon>
        <taxon>Promicromonosporaceae</taxon>
        <taxon>Promicromonospora</taxon>
    </lineage>
</organism>
<dbReference type="Proteomes" id="UP001500843">
    <property type="component" value="Unassembled WGS sequence"/>
</dbReference>
<proteinExistence type="predicted"/>